<dbReference type="SUPFAM" id="SSF53933">
    <property type="entry name" value="Microbial ribonucleases"/>
    <property type="match status" value="1"/>
</dbReference>
<dbReference type="EMBL" id="JAJGAK010000001">
    <property type="protein sequence ID" value="MCC8361836.1"/>
    <property type="molecule type" value="Genomic_DNA"/>
</dbReference>
<keyword evidence="4" id="KW-1185">Reference proteome</keyword>
<keyword evidence="1" id="KW-0540">Nuclease</keyword>
<evidence type="ECO:0000313" key="4">
    <source>
        <dbReference type="Proteomes" id="UP001165293"/>
    </source>
</evidence>
<dbReference type="InterPro" id="IPR000026">
    <property type="entry name" value="N1-like"/>
</dbReference>
<reference evidence="3" key="1">
    <citation type="submission" date="2021-10" db="EMBL/GenBank/DDBJ databases">
        <authorList>
            <person name="Lyu M."/>
            <person name="Wang X."/>
            <person name="Meng X."/>
            <person name="Xu K."/>
        </authorList>
    </citation>
    <scope>NUCLEOTIDE SEQUENCE</scope>
    <source>
        <strain evidence="3">A6</strain>
    </source>
</reference>
<dbReference type="InterPro" id="IPR016191">
    <property type="entry name" value="Ribonuclease/ribotoxin"/>
</dbReference>
<sequence>MRNPWIWVVAALLLAAWLFWPRAVQSPAPGEAPPSGGASAGVAAVEVRDTRASPALPDFLPAEARDTIALIERGGPFPHRQDGSVFGNREGRLPSQPRGYYREYTVDTPGLDHRGARRIVTGGQPPVTWYYTDDHYGSFRAFTVDAGAIDAGAAQ</sequence>
<organism evidence="3 4">
    <name type="scientific">Noviluteimonas lactosilytica</name>
    <dbReference type="NCBI Taxonomy" id="2888523"/>
    <lineage>
        <taxon>Bacteria</taxon>
        <taxon>Pseudomonadati</taxon>
        <taxon>Pseudomonadota</taxon>
        <taxon>Gammaproteobacteria</taxon>
        <taxon>Lysobacterales</taxon>
        <taxon>Lysobacteraceae</taxon>
        <taxon>Noviluteimonas</taxon>
    </lineage>
</organism>
<keyword evidence="2" id="KW-0378">Hydrolase</keyword>
<dbReference type="Proteomes" id="UP001165293">
    <property type="component" value="Unassembled WGS sequence"/>
</dbReference>
<evidence type="ECO:0000256" key="2">
    <source>
        <dbReference type="ARBA" id="ARBA00022801"/>
    </source>
</evidence>
<accession>A0ABS8JE12</accession>
<evidence type="ECO:0000313" key="3">
    <source>
        <dbReference type="EMBL" id="MCC8361836.1"/>
    </source>
</evidence>
<protein>
    <submittedName>
        <fullName evidence="3">Ribonuclease</fullName>
    </submittedName>
</protein>
<dbReference type="Pfam" id="PF00545">
    <property type="entry name" value="Ribonuclease"/>
    <property type="match status" value="1"/>
</dbReference>
<gene>
    <name evidence="3" type="ORF">LK996_01900</name>
</gene>
<proteinExistence type="predicted"/>
<comment type="caution">
    <text evidence="3">The sequence shown here is derived from an EMBL/GenBank/DDBJ whole genome shotgun (WGS) entry which is preliminary data.</text>
</comment>
<dbReference type="Gene3D" id="3.10.450.30">
    <property type="entry name" value="Microbial ribonucleases"/>
    <property type="match status" value="1"/>
</dbReference>
<name>A0ABS8JE12_9GAMM</name>
<dbReference type="RefSeq" id="WP_230526804.1">
    <property type="nucleotide sequence ID" value="NZ_JAJGAK010000001.1"/>
</dbReference>
<evidence type="ECO:0000256" key="1">
    <source>
        <dbReference type="ARBA" id="ARBA00022722"/>
    </source>
</evidence>